<dbReference type="Pfam" id="PF24883">
    <property type="entry name" value="NPHP3_N"/>
    <property type="match status" value="1"/>
</dbReference>
<proteinExistence type="predicted"/>
<keyword evidence="4" id="KW-1185">Reference proteome</keyword>
<feature type="domain" description="Nephrocystin 3-like N-terminal" evidence="2">
    <location>
        <begin position="340"/>
        <end position="509"/>
    </location>
</feature>
<dbReference type="AlphaFoldDB" id="A0AAD7B6Q7"/>
<comment type="caution">
    <text evidence="3">The sequence shown here is derived from an EMBL/GenBank/DDBJ whole genome shotgun (WGS) entry which is preliminary data.</text>
</comment>
<organism evidence="3 4">
    <name type="scientific">Roridomyces roridus</name>
    <dbReference type="NCBI Taxonomy" id="1738132"/>
    <lineage>
        <taxon>Eukaryota</taxon>
        <taxon>Fungi</taxon>
        <taxon>Dikarya</taxon>
        <taxon>Basidiomycota</taxon>
        <taxon>Agaricomycotina</taxon>
        <taxon>Agaricomycetes</taxon>
        <taxon>Agaricomycetidae</taxon>
        <taxon>Agaricales</taxon>
        <taxon>Marasmiineae</taxon>
        <taxon>Mycenaceae</taxon>
        <taxon>Roridomyces</taxon>
    </lineage>
</organism>
<dbReference type="Proteomes" id="UP001221142">
    <property type="component" value="Unassembled WGS sequence"/>
</dbReference>
<dbReference type="PANTHER" id="PTHR10039">
    <property type="entry name" value="AMELOGENIN"/>
    <property type="match status" value="1"/>
</dbReference>
<accession>A0AAD7B6Q7</accession>
<gene>
    <name evidence="3" type="ORF">FB45DRAFT_308931</name>
</gene>
<evidence type="ECO:0000313" key="4">
    <source>
        <dbReference type="Proteomes" id="UP001221142"/>
    </source>
</evidence>
<name>A0AAD7B6Q7_9AGAR</name>
<protein>
    <recommendedName>
        <fullName evidence="2">Nephrocystin 3-like N-terminal domain-containing protein</fullName>
    </recommendedName>
</protein>
<evidence type="ECO:0000313" key="3">
    <source>
        <dbReference type="EMBL" id="KAJ7612263.1"/>
    </source>
</evidence>
<evidence type="ECO:0000259" key="2">
    <source>
        <dbReference type="Pfam" id="PF24883"/>
    </source>
</evidence>
<dbReference type="EMBL" id="JARKIF010000031">
    <property type="protein sequence ID" value="KAJ7612263.1"/>
    <property type="molecule type" value="Genomic_DNA"/>
</dbReference>
<dbReference type="Gene3D" id="3.40.50.300">
    <property type="entry name" value="P-loop containing nucleotide triphosphate hydrolases"/>
    <property type="match status" value="1"/>
</dbReference>
<reference evidence="3" key="1">
    <citation type="submission" date="2023-03" db="EMBL/GenBank/DDBJ databases">
        <title>Massive genome expansion in bonnet fungi (Mycena s.s.) driven by repeated elements and novel gene families across ecological guilds.</title>
        <authorList>
            <consortium name="Lawrence Berkeley National Laboratory"/>
            <person name="Harder C.B."/>
            <person name="Miyauchi S."/>
            <person name="Viragh M."/>
            <person name="Kuo A."/>
            <person name="Thoen E."/>
            <person name="Andreopoulos B."/>
            <person name="Lu D."/>
            <person name="Skrede I."/>
            <person name="Drula E."/>
            <person name="Henrissat B."/>
            <person name="Morin E."/>
            <person name="Kohler A."/>
            <person name="Barry K."/>
            <person name="LaButti K."/>
            <person name="Morin E."/>
            <person name="Salamov A."/>
            <person name="Lipzen A."/>
            <person name="Mereny Z."/>
            <person name="Hegedus B."/>
            <person name="Baldrian P."/>
            <person name="Stursova M."/>
            <person name="Weitz H."/>
            <person name="Taylor A."/>
            <person name="Grigoriev I.V."/>
            <person name="Nagy L.G."/>
            <person name="Martin F."/>
            <person name="Kauserud H."/>
        </authorList>
    </citation>
    <scope>NUCLEOTIDE SEQUENCE</scope>
    <source>
        <strain evidence="3">9284</strain>
    </source>
</reference>
<dbReference type="SUPFAM" id="SSF52540">
    <property type="entry name" value="P-loop containing nucleoside triphosphate hydrolases"/>
    <property type="match status" value="1"/>
</dbReference>
<evidence type="ECO:0000256" key="1">
    <source>
        <dbReference type="ARBA" id="ARBA00022737"/>
    </source>
</evidence>
<dbReference type="InterPro" id="IPR027417">
    <property type="entry name" value="P-loop_NTPase"/>
</dbReference>
<keyword evidence="1" id="KW-0677">Repeat</keyword>
<dbReference type="InterPro" id="IPR056884">
    <property type="entry name" value="NPHP3-like_N"/>
</dbReference>
<sequence>MSMKTYSLLVQSADQLPRKLRPRFYVKVTGCSADFKTEEVSSLKPHWNYESKICPTATQLTFQLLHRGLSNTKLVCQGTFSIQDLIQKSRTAHVVELSLVKPDNLNKKLGRLWIQLTENKEHSETHSTAALNQTPAAAASRAMPAAETQPETWRQDIGKRVKHTWQGLHQITKLIAPFVPQPFNTPFEIFNTISDVAVEYIGNKEALEDALVKLSGQLAEVEGVLLESDKYNIDITASSNKLADLLIKQAKEMHDIKSTAVAKKIYQQHEIAGKITECIDTLNQGTDDHYQRMTQAIARDVKKNVDFALASMLPSFAPRALFDADTGAAVSPRRECTPETRKELLDKLEKWAVDKSPNTSPIFWLSGMAGTGKSTVAYTLCKRLQGHKQFGGSFFCSRNDEQARARVSIIPTIVRQLIPENTAYAYAVRDLNLDQLTPASSRHVAELLIGPWMKSLKKHGGQQASQVIVIDALDEIEGIEGAHFIQDLIHQVATVKQEMQGLRFLLTSRPHPMIVEQCQHLENSNIYQLEQIPPETAQDDVHKFVTAEFGPLSEADLSFIVAQSGGIFIYAATVKRLLFPAGFTLSEKERKTRMQQIRTSDRLPKSGTVELPTDTLYKAILNEALPDIGTEVELSKHILYIVATSRRPQTVQELAPLVVDHLDNIDEEAVKHRVDALYAVLYISQRDKCVYSYHKSFDDFITDPQRYIHAEVATNYLAMRAADCFRILENSLHFNMCGLQSSYMLDEEDPGLASRVNEEISKELQYACRYWATALTLVQHTNSEMVDRLSKSLQQFSSLKILFWMEAMNLLKLDCRAALYNTQEWDAKVVGSCKIT</sequence>